<evidence type="ECO:0000313" key="1">
    <source>
        <dbReference type="EMBL" id="KAA6386069.1"/>
    </source>
</evidence>
<dbReference type="EMBL" id="SNRW01004971">
    <property type="protein sequence ID" value="KAA6386069.1"/>
    <property type="molecule type" value="Genomic_DNA"/>
</dbReference>
<dbReference type="AlphaFoldDB" id="A0A5J4VUS8"/>
<sequence length="113" mass="13170">MVQPDIHDKENDREMERDIGCENVEQIDCRLPHQNTRFKRGEINNQTWRLGHFTRPLLRISLPNSPKGITTIPNIRIPKQLLHIQGNAIWNQTLSKILRNSNRANNAANKNEN</sequence>
<gene>
    <name evidence="1" type="ORF">EZS28_018406</name>
</gene>
<organism evidence="1 2">
    <name type="scientific">Streblomastix strix</name>
    <dbReference type="NCBI Taxonomy" id="222440"/>
    <lineage>
        <taxon>Eukaryota</taxon>
        <taxon>Metamonada</taxon>
        <taxon>Preaxostyla</taxon>
        <taxon>Oxymonadida</taxon>
        <taxon>Streblomastigidae</taxon>
        <taxon>Streblomastix</taxon>
    </lineage>
</organism>
<reference evidence="1 2" key="1">
    <citation type="submission" date="2019-03" db="EMBL/GenBank/DDBJ databases">
        <title>Single cell metagenomics reveals metabolic interactions within the superorganism composed of flagellate Streblomastix strix and complex community of Bacteroidetes bacteria on its surface.</title>
        <authorList>
            <person name="Treitli S.C."/>
            <person name="Kolisko M."/>
            <person name="Husnik F."/>
            <person name="Keeling P."/>
            <person name="Hampl V."/>
        </authorList>
    </citation>
    <scope>NUCLEOTIDE SEQUENCE [LARGE SCALE GENOMIC DNA]</scope>
    <source>
        <strain evidence="1">ST1C</strain>
    </source>
</reference>
<accession>A0A5J4VUS8</accession>
<dbReference type="Proteomes" id="UP000324800">
    <property type="component" value="Unassembled WGS sequence"/>
</dbReference>
<name>A0A5J4VUS8_9EUKA</name>
<evidence type="ECO:0000313" key="2">
    <source>
        <dbReference type="Proteomes" id="UP000324800"/>
    </source>
</evidence>
<proteinExistence type="predicted"/>
<comment type="caution">
    <text evidence="1">The sequence shown here is derived from an EMBL/GenBank/DDBJ whole genome shotgun (WGS) entry which is preliminary data.</text>
</comment>
<protein>
    <submittedName>
        <fullName evidence="1">Uncharacterized protein</fullName>
    </submittedName>
</protein>